<dbReference type="PANTHER" id="PTHR42988:SF2">
    <property type="entry name" value="CYCLIC NUCLEOTIDE PHOSPHODIESTERASE CBUA0032-RELATED"/>
    <property type="match status" value="1"/>
</dbReference>
<proteinExistence type="inferred from homology"/>
<keyword evidence="3" id="KW-0408">Iron</keyword>
<evidence type="ECO:0000259" key="6">
    <source>
        <dbReference type="Pfam" id="PF19976"/>
    </source>
</evidence>
<reference evidence="8" key="1">
    <citation type="submission" date="2016-10" db="EMBL/GenBank/DDBJ databases">
        <authorList>
            <person name="Varghese N."/>
            <person name="Submissions S."/>
        </authorList>
    </citation>
    <scope>NUCLEOTIDE SEQUENCE [LARGE SCALE GENOMIC DNA]</scope>
    <source>
        <strain evidence="8">DSM 13327</strain>
    </source>
</reference>
<evidence type="ECO:0000313" key="7">
    <source>
        <dbReference type="EMBL" id="SFM23984.1"/>
    </source>
</evidence>
<dbReference type="InterPro" id="IPR045533">
    <property type="entry name" value="GAAD"/>
</dbReference>
<organism evidence="7 8">
    <name type="scientific">Pelosinus propionicus DSM 13327</name>
    <dbReference type="NCBI Taxonomy" id="1123291"/>
    <lineage>
        <taxon>Bacteria</taxon>
        <taxon>Bacillati</taxon>
        <taxon>Bacillota</taxon>
        <taxon>Negativicutes</taxon>
        <taxon>Selenomonadales</taxon>
        <taxon>Sporomusaceae</taxon>
        <taxon>Pelosinus</taxon>
    </lineage>
</organism>
<dbReference type="RefSeq" id="WP_090943013.1">
    <property type="nucleotide sequence ID" value="NZ_FOTS01000059.1"/>
</dbReference>
<gene>
    <name evidence="7" type="ORF">SAMN04490355_105922</name>
</gene>
<comment type="similarity">
    <text evidence="4">Belongs to the cyclic nucleotide phosphodiesterase class-III family.</text>
</comment>
<dbReference type="Proteomes" id="UP000199520">
    <property type="component" value="Unassembled WGS sequence"/>
</dbReference>
<accession>A0A1I4P7Z6</accession>
<feature type="domain" description="Calcineurin-like phosphoesterase" evidence="5">
    <location>
        <begin position="7"/>
        <end position="255"/>
    </location>
</feature>
<dbReference type="PANTHER" id="PTHR42988">
    <property type="entry name" value="PHOSPHOHYDROLASE"/>
    <property type="match status" value="1"/>
</dbReference>
<protein>
    <submittedName>
        <fullName evidence="7">Calcineurin-like phosphoesterase</fullName>
    </submittedName>
</protein>
<evidence type="ECO:0000256" key="1">
    <source>
        <dbReference type="ARBA" id="ARBA00022723"/>
    </source>
</evidence>
<dbReference type="OrthoDB" id="9773856at2"/>
<feature type="domain" description="GTPase-associated adaptor" evidence="6">
    <location>
        <begin position="376"/>
        <end position="434"/>
    </location>
</feature>
<evidence type="ECO:0000256" key="3">
    <source>
        <dbReference type="ARBA" id="ARBA00023004"/>
    </source>
</evidence>
<dbReference type="AlphaFoldDB" id="A0A1I4P7Z6"/>
<evidence type="ECO:0000313" key="8">
    <source>
        <dbReference type="Proteomes" id="UP000199520"/>
    </source>
</evidence>
<evidence type="ECO:0000259" key="5">
    <source>
        <dbReference type="Pfam" id="PF00149"/>
    </source>
</evidence>
<dbReference type="Gene3D" id="3.60.21.10">
    <property type="match status" value="1"/>
</dbReference>
<dbReference type="EMBL" id="FOTS01000059">
    <property type="protein sequence ID" value="SFM23984.1"/>
    <property type="molecule type" value="Genomic_DNA"/>
</dbReference>
<evidence type="ECO:0000256" key="2">
    <source>
        <dbReference type="ARBA" id="ARBA00022801"/>
    </source>
</evidence>
<dbReference type="GO" id="GO:0046872">
    <property type="term" value="F:metal ion binding"/>
    <property type="evidence" value="ECO:0007669"/>
    <property type="project" value="UniProtKB-KW"/>
</dbReference>
<dbReference type="InterPro" id="IPR029052">
    <property type="entry name" value="Metallo-depent_PP-like"/>
</dbReference>
<dbReference type="STRING" id="1123291.SAMN04490355_105922"/>
<keyword evidence="1" id="KW-0479">Metal-binding</keyword>
<dbReference type="Pfam" id="PF19976">
    <property type="entry name" value="GAAD"/>
    <property type="match status" value="1"/>
</dbReference>
<dbReference type="SUPFAM" id="SSF56300">
    <property type="entry name" value="Metallo-dependent phosphatases"/>
    <property type="match status" value="1"/>
</dbReference>
<keyword evidence="2" id="KW-0378">Hydrolase</keyword>
<keyword evidence="8" id="KW-1185">Reference proteome</keyword>
<dbReference type="GO" id="GO:0016787">
    <property type="term" value="F:hydrolase activity"/>
    <property type="evidence" value="ECO:0007669"/>
    <property type="project" value="UniProtKB-KW"/>
</dbReference>
<evidence type="ECO:0000256" key="4">
    <source>
        <dbReference type="ARBA" id="ARBA00025742"/>
    </source>
</evidence>
<name>A0A1I4P7Z6_9FIRM</name>
<dbReference type="InterPro" id="IPR050884">
    <property type="entry name" value="CNP_phosphodiesterase-III"/>
</dbReference>
<sequence>MINEVSFIHLSDIHFNKYSGDVYDVDSNLRNEIIRDINLNAKTVLKDVKGILVCGDIAFSGQEQEYKTAQTFLKEICSVLEIPETSVFCVPGNHDVDQNIPKRSTGLGLIQADIENAKTSVEIDNKLSQYLRDPLCEELIFGHINTYNTKFAGQYGCNINTKNPVWQQEVTLNDNSVLCIHGMNSTIISSAADHLDKTKERLMIIGEYQLPKRRDGMIYLTLCHHPPECWKDPDNTLKNKFDKRVSIQLYGHKHIQDISQNGNALIIGCGATQPIRSSDDWLPTYNWISLSIDSSKAERLLNIKVFPRILDEIGDQFIADSHSCGLGNCLEYSLKIDDARVESDVKVEETIEEKFPQNAIKMNENIDLPGKNIDIKTLVYRFLNLPFLCRTQILSKLNLIDEKDEGINHVNLLEKIITRAKERNYLDDLWLEIERY</sequence>
<dbReference type="Pfam" id="PF00149">
    <property type="entry name" value="Metallophos"/>
    <property type="match status" value="1"/>
</dbReference>
<dbReference type="InterPro" id="IPR004843">
    <property type="entry name" value="Calcineurin-like_PHP"/>
</dbReference>